<evidence type="ECO:0000313" key="3">
    <source>
        <dbReference type="Proteomes" id="UP000598996"/>
    </source>
</evidence>
<reference evidence="2 3" key="1">
    <citation type="submission" date="2021-01" db="EMBL/GenBank/DDBJ databases">
        <title>Actinoplanes sp. nov. LDG1-01 isolated from lichen.</title>
        <authorList>
            <person name="Saeng-In P."/>
            <person name="Phongsopitanun W."/>
            <person name="Kanchanasin P."/>
            <person name="Yuki M."/>
            <person name="Kudo T."/>
            <person name="Ohkuma M."/>
            <person name="Tanasupawat S."/>
        </authorList>
    </citation>
    <scope>NUCLEOTIDE SEQUENCE [LARGE SCALE GENOMIC DNA]</scope>
    <source>
        <strain evidence="2 3">LDG1-01</strain>
    </source>
</reference>
<feature type="transmembrane region" description="Helical" evidence="1">
    <location>
        <begin position="6"/>
        <end position="33"/>
    </location>
</feature>
<sequence>MTSSATLVFLLIGASGAAILLLGVLGSGLLGMIGGGRVGGASTQTVADFLGAFGFAAAIAGELLGVGTPGGVAAASSIGLAAALPTAYLAVRLSRWAQNIPTDATPGRADLVGAIGVVVTPIAEHGYGEVRVRVAGQQVKLHARAARALPLGAEVFVIEATSHSSVVVEPLPPV</sequence>
<dbReference type="Proteomes" id="UP000598996">
    <property type="component" value="Unassembled WGS sequence"/>
</dbReference>
<gene>
    <name evidence="2" type="ORF">JKJ07_03045</name>
</gene>
<accession>A0ABS1VF11</accession>
<dbReference type="RefSeq" id="WP_202989609.1">
    <property type="nucleotide sequence ID" value="NZ_JAENHO010000001.1"/>
</dbReference>
<keyword evidence="3" id="KW-1185">Reference proteome</keyword>
<keyword evidence="1" id="KW-0472">Membrane</keyword>
<dbReference type="InterPro" id="IPR012340">
    <property type="entry name" value="NA-bd_OB-fold"/>
</dbReference>
<keyword evidence="1" id="KW-0812">Transmembrane</keyword>
<dbReference type="EMBL" id="JAENHO010000001">
    <property type="protein sequence ID" value="MBL7253279.1"/>
    <property type="molecule type" value="Genomic_DNA"/>
</dbReference>
<evidence type="ECO:0008006" key="4">
    <source>
        <dbReference type="Google" id="ProtNLM"/>
    </source>
</evidence>
<dbReference type="Gene3D" id="2.40.50.140">
    <property type="entry name" value="Nucleic acid-binding proteins"/>
    <property type="match status" value="1"/>
</dbReference>
<evidence type="ECO:0000256" key="1">
    <source>
        <dbReference type="SAM" id="Phobius"/>
    </source>
</evidence>
<organism evidence="2 3">
    <name type="scientific">Paractinoplanes lichenicola</name>
    <dbReference type="NCBI Taxonomy" id="2802976"/>
    <lineage>
        <taxon>Bacteria</taxon>
        <taxon>Bacillati</taxon>
        <taxon>Actinomycetota</taxon>
        <taxon>Actinomycetes</taxon>
        <taxon>Micromonosporales</taxon>
        <taxon>Micromonosporaceae</taxon>
        <taxon>Paractinoplanes</taxon>
    </lineage>
</organism>
<evidence type="ECO:0000313" key="2">
    <source>
        <dbReference type="EMBL" id="MBL7253279.1"/>
    </source>
</evidence>
<protein>
    <recommendedName>
        <fullName evidence="4">NfeD-like C-terminal domain-containing protein</fullName>
    </recommendedName>
</protein>
<name>A0ABS1VF11_9ACTN</name>
<comment type="caution">
    <text evidence="2">The sequence shown here is derived from an EMBL/GenBank/DDBJ whole genome shotgun (WGS) entry which is preliminary data.</text>
</comment>
<proteinExistence type="predicted"/>
<keyword evidence="1" id="KW-1133">Transmembrane helix</keyword>